<feature type="region of interest" description="Disordered" evidence="1">
    <location>
        <begin position="412"/>
        <end position="610"/>
    </location>
</feature>
<evidence type="ECO:0000313" key="4">
    <source>
        <dbReference type="Proteomes" id="UP001329825"/>
    </source>
</evidence>
<dbReference type="EMBL" id="CP141889">
    <property type="protein sequence ID" value="WRT69463.1"/>
    <property type="molecule type" value="Genomic_DNA"/>
</dbReference>
<evidence type="ECO:0008006" key="5">
    <source>
        <dbReference type="Google" id="ProtNLM"/>
    </source>
</evidence>
<evidence type="ECO:0000256" key="2">
    <source>
        <dbReference type="SAM" id="Phobius"/>
    </source>
</evidence>
<dbReference type="GeneID" id="87958579"/>
<name>A0ABZ1D6N3_9TREE</name>
<dbReference type="RefSeq" id="XP_062794202.1">
    <property type="nucleotide sequence ID" value="XM_062938151.1"/>
</dbReference>
<feature type="compositionally biased region" description="Low complexity" evidence="1">
    <location>
        <begin position="444"/>
        <end position="465"/>
    </location>
</feature>
<protein>
    <recommendedName>
        <fullName evidence="5">Mid2 domain-containing protein</fullName>
    </recommendedName>
</protein>
<feature type="transmembrane region" description="Helical" evidence="2">
    <location>
        <begin position="356"/>
        <end position="380"/>
    </location>
</feature>
<feature type="compositionally biased region" description="Low complexity" evidence="1">
    <location>
        <begin position="474"/>
        <end position="493"/>
    </location>
</feature>
<accession>A0ABZ1D6N3</accession>
<proteinExistence type="predicted"/>
<feature type="compositionally biased region" description="Low complexity" evidence="1">
    <location>
        <begin position="266"/>
        <end position="278"/>
    </location>
</feature>
<feature type="compositionally biased region" description="Polar residues" evidence="1">
    <location>
        <begin position="494"/>
        <end position="510"/>
    </location>
</feature>
<keyword evidence="4" id="KW-1185">Reference proteome</keyword>
<feature type="transmembrane region" description="Helical" evidence="2">
    <location>
        <begin position="12"/>
        <end position="32"/>
    </location>
</feature>
<keyword evidence="2" id="KW-1133">Transmembrane helix</keyword>
<feature type="compositionally biased region" description="Basic and acidic residues" evidence="1">
    <location>
        <begin position="526"/>
        <end position="535"/>
    </location>
</feature>
<feature type="region of interest" description="Disordered" evidence="1">
    <location>
        <begin position="261"/>
        <end position="285"/>
    </location>
</feature>
<feature type="compositionally biased region" description="Basic and acidic residues" evidence="1">
    <location>
        <begin position="412"/>
        <end position="437"/>
    </location>
</feature>
<evidence type="ECO:0000313" key="3">
    <source>
        <dbReference type="EMBL" id="WRT69463.1"/>
    </source>
</evidence>
<dbReference type="Proteomes" id="UP001329825">
    <property type="component" value="Chromosome 9"/>
</dbReference>
<reference evidence="3 4" key="1">
    <citation type="submission" date="2024-01" db="EMBL/GenBank/DDBJ databases">
        <title>Comparative genomics of Cryptococcus and Kwoniella reveals pathogenesis evolution and contrasting modes of karyotype evolution via chromosome fusion or intercentromeric recombination.</title>
        <authorList>
            <person name="Coelho M.A."/>
            <person name="David-Palma M."/>
            <person name="Shea T."/>
            <person name="Bowers K."/>
            <person name="McGinley-Smith S."/>
            <person name="Mohammad A.W."/>
            <person name="Gnirke A."/>
            <person name="Yurkov A.M."/>
            <person name="Nowrousian M."/>
            <person name="Sun S."/>
            <person name="Cuomo C.A."/>
            <person name="Heitman J."/>
        </authorList>
    </citation>
    <scope>NUCLEOTIDE SEQUENCE [LARGE SCALE GENOMIC DNA]</scope>
    <source>
        <strain evidence="3">CBS 11374</strain>
    </source>
</reference>
<keyword evidence="2" id="KW-0472">Membrane</keyword>
<organism evidence="3 4">
    <name type="scientific">Kwoniella shivajii</name>
    <dbReference type="NCBI Taxonomy" id="564305"/>
    <lineage>
        <taxon>Eukaryota</taxon>
        <taxon>Fungi</taxon>
        <taxon>Dikarya</taxon>
        <taxon>Basidiomycota</taxon>
        <taxon>Agaricomycotina</taxon>
        <taxon>Tremellomycetes</taxon>
        <taxon>Tremellales</taxon>
        <taxon>Cryptococcaceae</taxon>
        <taxon>Kwoniella</taxon>
    </lineage>
</organism>
<gene>
    <name evidence="3" type="ORF">IL334_006449</name>
</gene>
<evidence type="ECO:0000256" key="1">
    <source>
        <dbReference type="SAM" id="MobiDB-lite"/>
    </source>
</evidence>
<sequence>MGNAKTATKAPVGRCGIGIFILPILSLFAISIQAVKQPYNISISDQSPMVTYYPTRSGPSSITWNVSYTESLWSNYSLNTIAQGVSSHYTVSTNANASLGFWGTDVWLWGNASIDDAEVKVDDTRTKRIDGGWTLGGLAEGWHMLKVRVTGKGGVTIKGVTFTTGIGDEGAKVENTTVETIYGQDQIVESFNYTAGKWYTEIDFDSTLNTDSTQTYKRLESSTRGSNLTFQPPPNTSFVLLYGSVYRTHYDFSVGLTSSNLSNIPSTDSQDTSTTSTSIGGIPSLQKMDGGSPWLSTDQVLYFANLHPPAQYTVNLNNDGVYLDLARVVYIQTQGGDISDSVGGGSGNKNRTNVAAIAGGVAGGIVVLALIAMSLWFFVFRKKRNQRKKSKPYVLTKIYEDKPFEIDRFEGNEIIEGHSTESRTVDDHTSSRSREGTHLPQTDSTVTPLLLSSSESSEGVLPSSSYDDRSPAANTTSPTSNLLSNSTSPDLLSHTNDSPRSNQERWTSGSRMLLHNPDQTPPNEDVGSHPTDRRNPLPPIPIGINQEARPGSGKSGWARSDANSRNNEIVQERDAGTVSPRGANDGSEEEGPNVVPPSYDPSWSRDRGRY</sequence>
<keyword evidence="2" id="KW-0812">Transmembrane</keyword>